<name>A0A4R7CWC1_9SPHI</name>
<evidence type="ECO:0000313" key="1">
    <source>
        <dbReference type="EMBL" id="TDS12157.1"/>
    </source>
</evidence>
<comment type="caution">
    <text evidence="1">The sequence shown here is derived from an EMBL/GenBank/DDBJ whole genome shotgun (WGS) entry which is preliminary data.</text>
</comment>
<dbReference type="RefSeq" id="WP_133640809.1">
    <property type="nucleotide sequence ID" value="NZ_SNZV01000006.1"/>
</dbReference>
<sequence>MKKTIKVLIDKLDENGKGEFTGGFGAIKGGFRQLSASLFGTNPGCTNPGTCTGTNPGCTNTGTC</sequence>
<keyword evidence="2" id="KW-1185">Reference proteome</keyword>
<dbReference type="EMBL" id="SNZV01000006">
    <property type="protein sequence ID" value="TDS12157.1"/>
    <property type="molecule type" value="Genomic_DNA"/>
</dbReference>
<dbReference type="AlphaFoldDB" id="A0A4R7CWC1"/>
<organism evidence="1 2">
    <name type="scientific">Sphingobacterium paludis</name>
    <dbReference type="NCBI Taxonomy" id="1476465"/>
    <lineage>
        <taxon>Bacteria</taxon>
        <taxon>Pseudomonadati</taxon>
        <taxon>Bacteroidota</taxon>
        <taxon>Sphingobacteriia</taxon>
        <taxon>Sphingobacteriales</taxon>
        <taxon>Sphingobacteriaceae</taxon>
        <taxon>Sphingobacterium</taxon>
    </lineage>
</organism>
<gene>
    <name evidence="1" type="ORF">B0I21_10612</name>
</gene>
<reference evidence="1 2" key="1">
    <citation type="submission" date="2019-03" db="EMBL/GenBank/DDBJ databases">
        <title>Genomic Encyclopedia of Type Strains, Phase III (KMG-III): the genomes of soil and plant-associated and newly described type strains.</title>
        <authorList>
            <person name="Whitman W."/>
        </authorList>
    </citation>
    <scope>NUCLEOTIDE SEQUENCE [LARGE SCALE GENOMIC DNA]</scope>
    <source>
        <strain evidence="1 2">CGMCC 1.12801</strain>
    </source>
</reference>
<accession>A0A4R7CWC1</accession>
<dbReference type="Proteomes" id="UP000294752">
    <property type="component" value="Unassembled WGS sequence"/>
</dbReference>
<dbReference type="OrthoDB" id="1513871at2"/>
<proteinExistence type="predicted"/>
<evidence type="ECO:0000313" key="2">
    <source>
        <dbReference type="Proteomes" id="UP000294752"/>
    </source>
</evidence>
<protein>
    <submittedName>
        <fullName evidence="1">Uncharacterized protein</fullName>
    </submittedName>
</protein>